<comment type="caution">
    <text evidence="2">The sequence shown here is derived from an EMBL/GenBank/DDBJ whole genome shotgun (WGS) entry which is preliminary data.</text>
</comment>
<dbReference type="Proteomes" id="UP001085076">
    <property type="component" value="Miscellaneous, Linkage group lg05"/>
</dbReference>
<dbReference type="EMBL" id="JAGGNH010000005">
    <property type="protein sequence ID" value="KAJ0973511.1"/>
    <property type="molecule type" value="Genomic_DNA"/>
</dbReference>
<feature type="region of interest" description="Disordered" evidence="1">
    <location>
        <begin position="1"/>
        <end position="23"/>
    </location>
</feature>
<name>A0A9D5CHX1_9LILI</name>
<evidence type="ECO:0000313" key="2">
    <source>
        <dbReference type="EMBL" id="KAJ0973511.1"/>
    </source>
</evidence>
<reference evidence="2" key="1">
    <citation type="submission" date="2021-03" db="EMBL/GenBank/DDBJ databases">
        <authorList>
            <person name="Li Z."/>
            <person name="Yang C."/>
        </authorList>
    </citation>
    <scope>NUCLEOTIDE SEQUENCE</scope>
    <source>
        <strain evidence="2">Dzin_1.0</strain>
        <tissue evidence="2">Leaf</tissue>
    </source>
</reference>
<keyword evidence="3" id="KW-1185">Reference proteome</keyword>
<evidence type="ECO:0000256" key="1">
    <source>
        <dbReference type="SAM" id="MobiDB-lite"/>
    </source>
</evidence>
<reference evidence="2" key="2">
    <citation type="journal article" date="2022" name="Hortic Res">
        <title>The genome of Dioscorea zingiberensis sheds light on the biosynthesis, origin and evolution of the medicinally important diosgenin saponins.</title>
        <authorList>
            <person name="Li Y."/>
            <person name="Tan C."/>
            <person name="Li Z."/>
            <person name="Guo J."/>
            <person name="Li S."/>
            <person name="Chen X."/>
            <person name="Wang C."/>
            <person name="Dai X."/>
            <person name="Yang H."/>
            <person name="Song W."/>
            <person name="Hou L."/>
            <person name="Xu J."/>
            <person name="Tong Z."/>
            <person name="Xu A."/>
            <person name="Yuan X."/>
            <person name="Wang W."/>
            <person name="Yang Q."/>
            <person name="Chen L."/>
            <person name="Sun Z."/>
            <person name="Wang K."/>
            <person name="Pan B."/>
            <person name="Chen J."/>
            <person name="Bao Y."/>
            <person name="Liu F."/>
            <person name="Qi X."/>
            <person name="Gang D.R."/>
            <person name="Wen J."/>
            <person name="Li J."/>
        </authorList>
    </citation>
    <scope>NUCLEOTIDE SEQUENCE</scope>
    <source>
        <strain evidence="2">Dzin_1.0</strain>
    </source>
</reference>
<dbReference type="AlphaFoldDB" id="A0A9D5CHX1"/>
<gene>
    <name evidence="2" type="ORF">J5N97_021470</name>
</gene>
<proteinExistence type="predicted"/>
<protein>
    <submittedName>
        <fullName evidence="2">Uncharacterized protein</fullName>
    </submittedName>
</protein>
<evidence type="ECO:0000313" key="3">
    <source>
        <dbReference type="Proteomes" id="UP001085076"/>
    </source>
</evidence>
<accession>A0A9D5CHX1</accession>
<sequence>MTEACSGGLNGGAGKPRRGGGYKVDGAELEMATQTPRRPMAGDVAEGFWRNRALDGINVGLGGAVARARRGADGIHQWPGGQGFSAKRQRQRLFSDDGDLQWCFFFLAAVAVDDEGLGRRQDMVFGDSEIQQLYFFHDGGRRFQRSGEGTNQRWQISGGAVEGR</sequence>
<organism evidence="2 3">
    <name type="scientific">Dioscorea zingiberensis</name>
    <dbReference type="NCBI Taxonomy" id="325984"/>
    <lineage>
        <taxon>Eukaryota</taxon>
        <taxon>Viridiplantae</taxon>
        <taxon>Streptophyta</taxon>
        <taxon>Embryophyta</taxon>
        <taxon>Tracheophyta</taxon>
        <taxon>Spermatophyta</taxon>
        <taxon>Magnoliopsida</taxon>
        <taxon>Liliopsida</taxon>
        <taxon>Dioscoreales</taxon>
        <taxon>Dioscoreaceae</taxon>
        <taxon>Dioscorea</taxon>
    </lineage>
</organism>